<name>A0A8X7S070_BRACI</name>
<accession>A0A8X7S070</accession>
<proteinExistence type="predicted"/>
<keyword evidence="2" id="KW-1185">Reference proteome</keyword>
<dbReference type="AlphaFoldDB" id="A0A8X7S070"/>
<dbReference type="Proteomes" id="UP000886595">
    <property type="component" value="Unassembled WGS sequence"/>
</dbReference>
<gene>
    <name evidence="1" type="ORF">Bca52824_043815</name>
</gene>
<protein>
    <submittedName>
        <fullName evidence="1">Uncharacterized protein</fullName>
    </submittedName>
</protein>
<dbReference type="EMBL" id="JAAMPC010000009">
    <property type="protein sequence ID" value="KAG2297146.1"/>
    <property type="molecule type" value="Genomic_DNA"/>
</dbReference>
<sequence length="125" mass="14093">MTQEKMGNAVKDDKTAFASVLTDDSAKRENLKTVSDKPKMEIQKEPFKPVEQKMKVTVDVNIAPAILEAAIRDIRNPHIGSTMVDEHLEAQKEAMPLCKGQSLEMLGSRDEVKMALLEAYPYWME</sequence>
<comment type="caution">
    <text evidence="1">The sequence shown here is derived from an EMBL/GenBank/DDBJ whole genome shotgun (WGS) entry which is preliminary data.</text>
</comment>
<reference evidence="1 2" key="1">
    <citation type="submission" date="2020-02" db="EMBL/GenBank/DDBJ databases">
        <authorList>
            <person name="Ma Q."/>
            <person name="Huang Y."/>
            <person name="Song X."/>
            <person name="Pei D."/>
        </authorList>
    </citation>
    <scope>NUCLEOTIDE SEQUENCE [LARGE SCALE GENOMIC DNA]</scope>
    <source>
        <strain evidence="1">Sxm20200214</strain>
        <tissue evidence="1">Leaf</tissue>
    </source>
</reference>
<organism evidence="1 2">
    <name type="scientific">Brassica carinata</name>
    <name type="common">Ethiopian mustard</name>
    <name type="synonym">Abyssinian cabbage</name>
    <dbReference type="NCBI Taxonomy" id="52824"/>
    <lineage>
        <taxon>Eukaryota</taxon>
        <taxon>Viridiplantae</taxon>
        <taxon>Streptophyta</taxon>
        <taxon>Embryophyta</taxon>
        <taxon>Tracheophyta</taxon>
        <taxon>Spermatophyta</taxon>
        <taxon>Magnoliopsida</taxon>
        <taxon>eudicotyledons</taxon>
        <taxon>Gunneridae</taxon>
        <taxon>Pentapetalae</taxon>
        <taxon>rosids</taxon>
        <taxon>malvids</taxon>
        <taxon>Brassicales</taxon>
        <taxon>Brassicaceae</taxon>
        <taxon>Brassiceae</taxon>
        <taxon>Brassica</taxon>
    </lineage>
</organism>
<evidence type="ECO:0000313" key="2">
    <source>
        <dbReference type="Proteomes" id="UP000886595"/>
    </source>
</evidence>
<dbReference type="OrthoDB" id="10480875at2759"/>
<evidence type="ECO:0000313" key="1">
    <source>
        <dbReference type="EMBL" id="KAG2297146.1"/>
    </source>
</evidence>